<dbReference type="PANTHER" id="PTHR37164:SF1">
    <property type="entry name" value="BACTERIOHEMERYTHRIN"/>
    <property type="match status" value="1"/>
</dbReference>
<dbReference type="Pfam" id="PF01814">
    <property type="entry name" value="Hemerythrin"/>
    <property type="match status" value="1"/>
</dbReference>
<dbReference type="CDD" id="cd12107">
    <property type="entry name" value="Hemerythrin"/>
    <property type="match status" value="1"/>
</dbReference>
<protein>
    <submittedName>
        <fullName evidence="5">Hemerythrin</fullName>
    </submittedName>
</protein>
<evidence type="ECO:0000256" key="1">
    <source>
        <dbReference type="ARBA" id="ARBA00010587"/>
    </source>
</evidence>
<evidence type="ECO:0000313" key="6">
    <source>
        <dbReference type="Proteomes" id="UP000583127"/>
    </source>
</evidence>
<dbReference type="NCBIfam" id="TIGR02481">
    <property type="entry name" value="hemeryth_dom"/>
    <property type="match status" value="1"/>
</dbReference>
<name>A0A7X9ZZD2_9BURK</name>
<evidence type="ECO:0000313" key="5">
    <source>
        <dbReference type="EMBL" id="NML32348.1"/>
    </source>
</evidence>
<keyword evidence="3" id="KW-0408">Iron</keyword>
<evidence type="ECO:0000259" key="4">
    <source>
        <dbReference type="Pfam" id="PF01814"/>
    </source>
</evidence>
<accession>A0A7X9ZZD2</accession>
<comment type="similarity">
    <text evidence="1">Belongs to the hemerythrin family.</text>
</comment>
<keyword evidence="6" id="KW-1185">Reference proteome</keyword>
<dbReference type="InterPro" id="IPR035938">
    <property type="entry name" value="Hemerythrin-like_sf"/>
</dbReference>
<feature type="domain" description="Hemerythrin-like" evidence="4">
    <location>
        <begin position="38"/>
        <end position="144"/>
    </location>
</feature>
<dbReference type="Proteomes" id="UP000583127">
    <property type="component" value="Unassembled WGS sequence"/>
</dbReference>
<dbReference type="RefSeq" id="WP_169498593.1">
    <property type="nucleotide sequence ID" value="NZ_JABBFZ010000008.1"/>
</dbReference>
<dbReference type="InterPro" id="IPR012312">
    <property type="entry name" value="Hemerythrin-like"/>
</dbReference>
<evidence type="ECO:0000256" key="2">
    <source>
        <dbReference type="ARBA" id="ARBA00022723"/>
    </source>
</evidence>
<organism evidence="5 6">
    <name type="scientific">Paraburkholderia antibiotica</name>
    <dbReference type="NCBI Taxonomy" id="2728839"/>
    <lineage>
        <taxon>Bacteria</taxon>
        <taxon>Pseudomonadati</taxon>
        <taxon>Pseudomonadota</taxon>
        <taxon>Betaproteobacteria</taxon>
        <taxon>Burkholderiales</taxon>
        <taxon>Burkholderiaceae</taxon>
        <taxon>Paraburkholderia</taxon>
    </lineage>
</organism>
<reference evidence="5 6" key="1">
    <citation type="submission" date="2020-04" db="EMBL/GenBank/DDBJ databases">
        <title>Paraburkholderia sp. G-4-1-8 isolated from soil.</title>
        <authorList>
            <person name="Dahal R.H."/>
        </authorList>
    </citation>
    <scope>NUCLEOTIDE SEQUENCE [LARGE SCALE GENOMIC DNA]</scope>
    <source>
        <strain evidence="5 6">G-4-1-8</strain>
    </source>
</reference>
<dbReference type="InterPro" id="IPR012827">
    <property type="entry name" value="Hemerythrin_metal-bd"/>
</dbReference>
<sequence>MPHQTSTVAASSEDIDVPAPTSGNSLIWSDARLLGFPLMDEVHKDFYSVALQLVTCTNATAAAAMEAFEKHAVSHFDQEDEWMRSTNFPPRQCHVDEHAAVLKSVSDVREAVLQGHADAELVRQLGTSLFEWFPGHADYLDSALAAWMTKQTMGGKPVVFRRKL</sequence>
<dbReference type="EMBL" id="JABBFZ010000008">
    <property type="protein sequence ID" value="NML32348.1"/>
    <property type="molecule type" value="Genomic_DNA"/>
</dbReference>
<keyword evidence="2" id="KW-0479">Metal-binding</keyword>
<evidence type="ECO:0000256" key="3">
    <source>
        <dbReference type="ARBA" id="ARBA00023004"/>
    </source>
</evidence>
<dbReference type="PANTHER" id="PTHR37164">
    <property type="entry name" value="BACTERIOHEMERYTHRIN"/>
    <property type="match status" value="1"/>
</dbReference>
<gene>
    <name evidence="5" type="ORF">HHL14_16075</name>
</gene>
<dbReference type="SUPFAM" id="SSF47188">
    <property type="entry name" value="Hemerythrin-like"/>
    <property type="match status" value="1"/>
</dbReference>
<dbReference type="InterPro" id="IPR050669">
    <property type="entry name" value="Hemerythrin"/>
</dbReference>
<dbReference type="Gene3D" id="1.20.120.50">
    <property type="entry name" value="Hemerythrin-like"/>
    <property type="match status" value="1"/>
</dbReference>
<dbReference type="GO" id="GO:0046872">
    <property type="term" value="F:metal ion binding"/>
    <property type="evidence" value="ECO:0007669"/>
    <property type="project" value="UniProtKB-KW"/>
</dbReference>
<comment type="caution">
    <text evidence="5">The sequence shown here is derived from an EMBL/GenBank/DDBJ whole genome shotgun (WGS) entry which is preliminary data.</text>
</comment>
<proteinExistence type="inferred from homology"/>
<dbReference type="AlphaFoldDB" id="A0A7X9ZZD2"/>